<evidence type="ECO:0000256" key="1">
    <source>
        <dbReference type="SAM" id="Phobius"/>
    </source>
</evidence>
<evidence type="ECO:0000313" key="4">
    <source>
        <dbReference type="Proteomes" id="UP000230776"/>
    </source>
</evidence>
<dbReference type="AlphaFoldDB" id="A0A2H0VK85"/>
<evidence type="ECO:0000259" key="2">
    <source>
        <dbReference type="Pfam" id="PF18893"/>
    </source>
</evidence>
<dbReference type="EMBL" id="PFAG01000001">
    <property type="protein sequence ID" value="PIR98720.1"/>
    <property type="molecule type" value="Genomic_DNA"/>
</dbReference>
<keyword evidence="1" id="KW-0812">Transmembrane</keyword>
<comment type="caution">
    <text evidence="3">The sequence shown here is derived from an EMBL/GenBank/DDBJ whole genome shotgun (WGS) entry which is preliminary data.</text>
</comment>
<protein>
    <recommendedName>
        <fullName evidence="2">DUF5652 domain-containing protein</fullName>
    </recommendedName>
</protein>
<accession>A0A2H0VK85</accession>
<dbReference type="InterPro" id="IPR043712">
    <property type="entry name" value="DUF5652"/>
</dbReference>
<keyword evidence="1" id="KW-0472">Membrane</keyword>
<organism evidence="3 4">
    <name type="scientific">Candidatus Colwellbacteria bacterium CG10_big_fil_rev_8_21_14_0_10_41_28</name>
    <dbReference type="NCBI Taxonomy" id="1974539"/>
    <lineage>
        <taxon>Bacteria</taxon>
        <taxon>Candidatus Colwelliibacteriota</taxon>
    </lineage>
</organism>
<proteinExistence type="predicted"/>
<name>A0A2H0VK85_9BACT</name>
<sequence length="75" mass="8981">MEQLIAQNEMFFLLVTLLWVLPWKGYALWKAAQRADKVWYVALLLVQTLGLLEIIYVFYFADRPRKKEKSEESEK</sequence>
<keyword evidence="1" id="KW-1133">Transmembrane helix</keyword>
<feature type="transmembrane region" description="Helical" evidence="1">
    <location>
        <begin position="37"/>
        <end position="61"/>
    </location>
</feature>
<reference evidence="4" key="1">
    <citation type="submission" date="2017-09" db="EMBL/GenBank/DDBJ databases">
        <title>Depth-based differentiation of microbial function through sediment-hosted aquifers and enrichment of novel symbionts in the deep terrestrial subsurface.</title>
        <authorList>
            <person name="Probst A.J."/>
            <person name="Ladd B."/>
            <person name="Jarett J.K."/>
            <person name="Geller-Mcgrath D.E."/>
            <person name="Sieber C.M.K."/>
            <person name="Emerson J.B."/>
            <person name="Anantharaman K."/>
            <person name="Thomas B.C."/>
            <person name="Malmstrom R."/>
            <person name="Stieglmeier M."/>
            <person name="Klingl A."/>
            <person name="Woyke T."/>
            <person name="Ryan C.M."/>
            <person name="Banfield J.F."/>
        </authorList>
    </citation>
    <scope>NUCLEOTIDE SEQUENCE [LARGE SCALE GENOMIC DNA]</scope>
</reference>
<evidence type="ECO:0000313" key="3">
    <source>
        <dbReference type="EMBL" id="PIR98720.1"/>
    </source>
</evidence>
<dbReference type="Pfam" id="PF18893">
    <property type="entry name" value="DUF5652"/>
    <property type="match status" value="1"/>
</dbReference>
<gene>
    <name evidence="3" type="ORF">COT88_00040</name>
</gene>
<dbReference type="Proteomes" id="UP000230776">
    <property type="component" value="Unassembled WGS sequence"/>
</dbReference>
<feature type="domain" description="DUF5652" evidence="2">
    <location>
        <begin position="5"/>
        <end position="67"/>
    </location>
</feature>